<protein>
    <submittedName>
        <fullName evidence="2">Uncharacterized protein</fullName>
    </submittedName>
</protein>
<dbReference type="KEGG" id="roz:CBI38_30495"/>
<proteinExistence type="predicted"/>
<dbReference type="AlphaFoldDB" id="A0A2S2C382"/>
<evidence type="ECO:0000256" key="1">
    <source>
        <dbReference type="SAM" id="MobiDB-lite"/>
    </source>
</evidence>
<sequence length="76" mass="8276">MAAAAAGSEGDDVTSGVDGLVSRAGSNRMLPPRGRCFTWNHQWWPMMFLGLTPPEKLAERPFGVETSHLHTPAALW</sequence>
<dbReference type="Proteomes" id="UP000245711">
    <property type="component" value="Chromosome"/>
</dbReference>
<organism evidence="2 3">
    <name type="scientific">Rhodococcus oxybenzonivorans</name>
    <dbReference type="NCBI Taxonomy" id="1990687"/>
    <lineage>
        <taxon>Bacteria</taxon>
        <taxon>Bacillati</taxon>
        <taxon>Actinomycetota</taxon>
        <taxon>Actinomycetes</taxon>
        <taxon>Mycobacteriales</taxon>
        <taxon>Nocardiaceae</taxon>
        <taxon>Rhodococcus</taxon>
    </lineage>
</organism>
<dbReference type="EMBL" id="CP021354">
    <property type="protein sequence ID" value="AWK75244.1"/>
    <property type="molecule type" value="Genomic_DNA"/>
</dbReference>
<keyword evidence="3" id="KW-1185">Reference proteome</keyword>
<gene>
    <name evidence="2" type="ORF">CBI38_30495</name>
</gene>
<accession>A0A2S2C382</accession>
<feature type="region of interest" description="Disordered" evidence="1">
    <location>
        <begin position="1"/>
        <end position="32"/>
    </location>
</feature>
<name>A0A2S2C382_9NOCA</name>
<reference evidence="2 3" key="1">
    <citation type="submission" date="2017-05" db="EMBL/GenBank/DDBJ databases">
        <title>Isolation of Rhodococcus sp. S2-17 biodegrading of BP-3.</title>
        <authorList>
            <person name="Lee Y."/>
            <person name="Kim K.H."/>
            <person name="Chun B.H."/>
            <person name="Jung H.S."/>
            <person name="Jeon C.O."/>
        </authorList>
    </citation>
    <scope>NUCLEOTIDE SEQUENCE [LARGE SCALE GENOMIC DNA]</scope>
    <source>
        <strain evidence="2 3">S2-17</strain>
    </source>
</reference>
<evidence type="ECO:0000313" key="2">
    <source>
        <dbReference type="EMBL" id="AWK75244.1"/>
    </source>
</evidence>
<evidence type="ECO:0000313" key="3">
    <source>
        <dbReference type="Proteomes" id="UP000245711"/>
    </source>
</evidence>